<dbReference type="EMBL" id="AP025523">
    <property type="protein sequence ID" value="BDE07788.1"/>
    <property type="molecule type" value="Genomic_DNA"/>
</dbReference>
<accession>A0AAN1XYM7</accession>
<evidence type="ECO:0000313" key="2">
    <source>
        <dbReference type="EMBL" id="BDE07788.1"/>
    </source>
</evidence>
<sequence length="71" mass="7110">MPDVVLFFASNADTMIATKALKDHGVSAKMIPKPATVAASANLALSIEGSLESKALTALTAANVALGGVVK</sequence>
<gene>
    <name evidence="2" type="ORF">WPS_30640</name>
</gene>
<evidence type="ECO:0000259" key="1">
    <source>
        <dbReference type="Pfam" id="PF11823"/>
    </source>
</evidence>
<proteinExistence type="predicted"/>
<dbReference type="RefSeq" id="WP_317995356.1">
    <property type="nucleotide sequence ID" value="NZ_AP025523.1"/>
</dbReference>
<organism evidence="2 3">
    <name type="scientific">Vulcanimicrobium alpinum</name>
    <dbReference type="NCBI Taxonomy" id="3016050"/>
    <lineage>
        <taxon>Bacteria</taxon>
        <taxon>Bacillati</taxon>
        <taxon>Vulcanimicrobiota</taxon>
        <taxon>Vulcanimicrobiia</taxon>
        <taxon>Vulcanimicrobiales</taxon>
        <taxon>Vulcanimicrobiaceae</taxon>
        <taxon>Vulcanimicrobium</taxon>
    </lineage>
</organism>
<dbReference type="AlphaFoldDB" id="A0AAN1XYM7"/>
<keyword evidence="3" id="KW-1185">Reference proteome</keyword>
<dbReference type="KEGG" id="vab:WPS_30640"/>
<dbReference type="Pfam" id="PF11823">
    <property type="entry name" value="Se_S_carrier"/>
    <property type="match status" value="1"/>
</dbReference>
<protein>
    <recommendedName>
        <fullName evidence="1">Putative Se/S carrier protein-like domain-containing protein</fullName>
    </recommendedName>
</protein>
<feature type="domain" description="Putative Se/S carrier protein-like" evidence="1">
    <location>
        <begin position="4"/>
        <end position="69"/>
    </location>
</feature>
<dbReference type="Proteomes" id="UP001317532">
    <property type="component" value="Chromosome"/>
</dbReference>
<reference evidence="2 3" key="1">
    <citation type="journal article" date="2022" name="ISME Commun">
        <title>Vulcanimicrobium alpinus gen. nov. sp. nov., the first cultivated representative of the candidate phylum 'Eremiobacterota', is a metabolically versatile aerobic anoxygenic phototroph.</title>
        <authorList>
            <person name="Yabe S."/>
            <person name="Muto K."/>
            <person name="Abe K."/>
            <person name="Yokota A."/>
            <person name="Staudigel H."/>
            <person name="Tebo B.M."/>
        </authorList>
    </citation>
    <scope>NUCLEOTIDE SEQUENCE [LARGE SCALE GENOMIC DNA]</scope>
    <source>
        <strain evidence="2 3">WC8-2</strain>
    </source>
</reference>
<dbReference type="InterPro" id="IPR021778">
    <property type="entry name" value="Se/S_carrier-like"/>
</dbReference>
<evidence type="ECO:0000313" key="3">
    <source>
        <dbReference type="Proteomes" id="UP001317532"/>
    </source>
</evidence>
<name>A0AAN1XYM7_UNVUL</name>